<sequence length="166" mass="19369">MQNSTRKNYFLYDSNHVKAKEGLISFEYLLILFLFGDEKSSKPVEKFWITTKMEPTKLDYSMYALNQTIHEKKELFSYQNNNSDENPKSLDYDHDESDEIDNFFKSSSEKKSSSLFLQKTDNSSKKRRKPSNERGSNGADGEKDKAYNSLPFIIQAISKVRILHHC</sequence>
<dbReference type="AlphaFoldDB" id="A0A2P4P4V8"/>
<organism evidence="2 3">
    <name type="scientific">Rhizophagus irregularis (strain DAOM 181602 / DAOM 197198 / MUCL 43194)</name>
    <name type="common">Arbuscular mycorrhizal fungus</name>
    <name type="synonym">Glomus intraradices</name>
    <dbReference type="NCBI Taxonomy" id="747089"/>
    <lineage>
        <taxon>Eukaryota</taxon>
        <taxon>Fungi</taxon>
        <taxon>Fungi incertae sedis</taxon>
        <taxon>Mucoromycota</taxon>
        <taxon>Glomeromycotina</taxon>
        <taxon>Glomeromycetes</taxon>
        <taxon>Glomerales</taxon>
        <taxon>Glomeraceae</taxon>
        <taxon>Rhizophagus</taxon>
    </lineage>
</organism>
<dbReference type="Proteomes" id="UP000018888">
    <property type="component" value="Unassembled WGS sequence"/>
</dbReference>
<name>A0A2P4P4V8_RHIID</name>
<gene>
    <name evidence="2" type="ORF">GLOIN_2v1713757</name>
</gene>
<dbReference type="EMBL" id="AUPC02000391">
    <property type="protein sequence ID" value="POG60414.1"/>
    <property type="molecule type" value="Genomic_DNA"/>
</dbReference>
<reference evidence="2 3" key="2">
    <citation type="journal article" date="2018" name="New Phytol.">
        <title>High intraspecific genome diversity in the model arbuscular mycorrhizal symbiont Rhizophagus irregularis.</title>
        <authorList>
            <person name="Chen E.C.H."/>
            <person name="Morin E."/>
            <person name="Beaudet D."/>
            <person name="Noel J."/>
            <person name="Yildirir G."/>
            <person name="Ndikumana S."/>
            <person name="Charron P."/>
            <person name="St-Onge C."/>
            <person name="Giorgi J."/>
            <person name="Kruger M."/>
            <person name="Marton T."/>
            <person name="Ropars J."/>
            <person name="Grigoriev I.V."/>
            <person name="Hainaut M."/>
            <person name="Henrissat B."/>
            <person name="Roux C."/>
            <person name="Martin F."/>
            <person name="Corradi N."/>
        </authorList>
    </citation>
    <scope>NUCLEOTIDE SEQUENCE [LARGE SCALE GENOMIC DNA]</scope>
    <source>
        <strain evidence="2 3">DAOM 197198</strain>
    </source>
</reference>
<evidence type="ECO:0000313" key="2">
    <source>
        <dbReference type="EMBL" id="POG60414.1"/>
    </source>
</evidence>
<feature type="region of interest" description="Disordered" evidence="1">
    <location>
        <begin position="103"/>
        <end position="144"/>
    </location>
</feature>
<evidence type="ECO:0000313" key="3">
    <source>
        <dbReference type="Proteomes" id="UP000018888"/>
    </source>
</evidence>
<evidence type="ECO:0000256" key="1">
    <source>
        <dbReference type="SAM" id="MobiDB-lite"/>
    </source>
</evidence>
<comment type="caution">
    <text evidence="2">The sequence shown here is derived from an EMBL/GenBank/DDBJ whole genome shotgun (WGS) entry which is preliminary data.</text>
</comment>
<proteinExistence type="predicted"/>
<accession>A0A2P4P4V8</accession>
<feature type="region of interest" description="Disordered" evidence="1">
    <location>
        <begin position="77"/>
        <end position="96"/>
    </location>
</feature>
<protein>
    <submittedName>
        <fullName evidence="2">Uncharacterized protein</fullName>
    </submittedName>
</protein>
<reference evidence="2 3" key="1">
    <citation type="journal article" date="2013" name="Proc. Natl. Acad. Sci. U.S.A.">
        <title>Genome of an arbuscular mycorrhizal fungus provides insight into the oldest plant symbiosis.</title>
        <authorList>
            <person name="Tisserant E."/>
            <person name="Malbreil M."/>
            <person name="Kuo A."/>
            <person name="Kohler A."/>
            <person name="Symeonidi A."/>
            <person name="Balestrini R."/>
            <person name="Charron P."/>
            <person name="Duensing N."/>
            <person name="Frei Dit Frey N."/>
            <person name="Gianinazzi-Pearson V."/>
            <person name="Gilbert L.B."/>
            <person name="Handa Y."/>
            <person name="Herr J.R."/>
            <person name="Hijri M."/>
            <person name="Koul R."/>
            <person name="Kawaguchi M."/>
            <person name="Krajinski F."/>
            <person name="Lammers P.J."/>
            <person name="Masclaux F.G."/>
            <person name="Murat C."/>
            <person name="Morin E."/>
            <person name="Ndikumana S."/>
            <person name="Pagni M."/>
            <person name="Petitpierre D."/>
            <person name="Requena N."/>
            <person name="Rosikiewicz P."/>
            <person name="Riley R."/>
            <person name="Saito K."/>
            <person name="San Clemente H."/>
            <person name="Shapiro H."/>
            <person name="van Tuinen D."/>
            <person name="Becard G."/>
            <person name="Bonfante P."/>
            <person name="Paszkowski U."/>
            <person name="Shachar-Hill Y.Y."/>
            <person name="Tuskan G.A."/>
            <person name="Young P.W."/>
            <person name="Sanders I.R."/>
            <person name="Henrissat B."/>
            <person name="Rensing S.A."/>
            <person name="Grigoriev I.V."/>
            <person name="Corradi N."/>
            <person name="Roux C."/>
            <person name="Martin F."/>
        </authorList>
    </citation>
    <scope>NUCLEOTIDE SEQUENCE [LARGE SCALE GENOMIC DNA]</scope>
    <source>
        <strain evidence="2 3">DAOM 197198</strain>
    </source>
</reference>
<dbReference type="VEuPathDB" id="FungiDB:RhiirFUN_012307"/>
<keyword evidence="3" id="KW-1185">Reference proteome</keyword>